<dbReference type="AlphaFoldDB" id="A0A9P9IFY3"/>
<dbReference type="PANTHER" id="PTHR10622:SF10">
    <property type="entry name" value="HET DOMAIN-CONTAINING PROTEIN"/>
    <property type="match status" value="1"/>
</dbReference>
<dbReference type="Pfam" id="PF26640">
    <property type="entry name" value="DUF8212"/>
    <property type="match status" value="1"/>
</dbReference>
<dbReference type="Pfam" id="PF06985">
    <property type="entry name" value="HET"/>
    <property type="match status" value="1"/>
</dbReference>
<protein>
    <submittedName>
        <fullName evidence="3">Heterokaryon incompatibility protein-domain-containing protein</fullName>
    </submittedName>
</protein>
<keyword evidence="4" id="KW-1185">Reference proteome</keyword>
<evidence type="ECO:0000313" key="4">
    <source>
        <dbReference type="Proteomes" id="UP000738349"/>
    </source>
</evidence>
<reference evidence="3" key="1">
    <citation type="journal article" date="2021" name="Nat. Commun.">
        <title>Genetic determinants of endophytism in the Arabidopsis root mycobiome.</title>
        <authorList>
            <person name="Mesny F."/>
            <person name="Miyauchi S."/>
            <person name="Thiergart T."/>
            <person name="Pickel B."/>
            <person name="Atanasova L."/>
            <person name="Karlsson M."/>
            <person name="Huettel B."/>
            <person name="Barry K.W."/>
            <person name="Haridas S."/>
            <person name="Chen C."/>
            <person name="Bauer D."/>
            <person name="Andreopoulos W."/>
            <person name="Pangilinan J."/>
            <person name="LaButti K."/>
            <person name="Riley R."/>
            <person name="Lipzen A."/>
            <person name="Clum A."/>
            <person name="Drula E."/>
            <person name="Henrissat B."/>
            <person name="Kohler A."/>
            <person name="Grigoriev I.V."/>
            <person name="Martin F.M."/>
            <person name="Hacquard S."/>
        </authorList>
    </citation>
    <scope>NUCLEOTIDE SEQUENCE</scope>
    <source>
        <strain evidence="3">MPI-CAGE-AT-0147</strain>
    </source>
</reference>
<dbReference type="PANTHER" id="PTHR10622">
    <property type="entry name" value="HET DOMAIN-CONTAINING PROTEIN"/>
    <property type="match status" value="1"/>
</dbReference>
<dbReference type="InterPro" id="IPR010730">
    <property type="entry name" value="HET"/>
</dbReference>
<feature type="domain" description="Heterokaryon incompatibility" evidence="1">
    <location>
        <begin position="22"/>
        <end position="107"/>
    </location>
</feature>
<evidence type="ECO:0000313" key="3">
    <source>
        <dbReference type="EMBL" id="KAH7120483.1"/>
    </source>
</evidence>
<organism evidence="3 4">
    <name type="scientific">Dactylonectria macrodidyma</name>
    <dbReference type="NCBI Taxonomy" id="307937"/>
    <lineage>
        <taxon>Eukaryota</taxon>
        <taxon>Fungi</taxon>
        <taxon>Dikarya</taxon>
        <taxon>Ascomycota</taxon>
        <taxon>Pezizomycotina</taxon>
        <taxon>Sordariomycetes</taxon>
        <taxon>Hypocreomycetidae</taxon>
        <taxon>Hypocreales</taxon>
        <taxon>Nectriaceae</taxon>
        <taxon>Dactylonectria</taxon>
    </lineage>
</organism>
<comment type="caution">
    <text evidence="3">The sequence shown here is derived from an EMBL/GenBank/DDBJ whole genome shotgun (WGS) entry which is preliminary data.</text>
</comment>
<evidence type="ECO:0000259" key="1">
    <source>
        <dbReference type="Pfam" id="PF06985"/>
    </source>
</evidence>
<accession>A0A9P9IFY3</accession>
<dbReference type="OrthoDB" id="674604at2759"/>
<gene>
    <name evidence="3" type="ORF">EDB81DRAFT_231781</name>
</gene>
<name>A0A9P9IFY3_9HYPO</name>
<dbReference type="EMBL" id="JAGMUV010000025">
    <property type="protein sequence ID" value="KAH7120483.1"/>
    <property type="molecule type" value="Genomic_DNA"/>
</dbReference>
<feature type="domain" description="DUF8212" evidence="2">
    <location>
        <begin position="221"/>
        <end position="247"/>
    </location>
</feature>
<dbReference type="InterPro" id="IPR058525">
    <property type="entry name" value="DUF8212"/>
</dbReference>
<proteinExistence type="predicted"/>
<evidence type="ECO:0000259" key="2">
    <source>
        <dbReference type="Pfam" id="PF26640"/>
    </source>
</evidence>
<sequence length="548" mass="63106">MRLLNSTSYELAEFVGDDIPTYAILSHTWDVEEVAFNNVRRQDYEHLKGFAKLKGCCAQAVRDSLQWVWIDTCCIDKSSSAELSEAINSMYRWYQNADVCYVHLYDVPQQDMFLDKNLFQSALWFRRGWCLQELIAPREVEFYASNWTELGTKWSLRQAISDTTSIPEAILLQEKRPGDFPVAQRMSWASKRNTTREEDMAYCLLGIFDIHMPLLYGEGSRAFIRLQEEIMRRGIDYSIFLWRSTEANFGTTGLLCDSPRHFPIEGVPARSGKLFRYCDIKSPKFPIFASPENSKPPEVTPRGLQMTVHTKRLPDGSRLAWLYQTHNEHLVCIFLSPQQSDSKYHRARVGYIEIVEKEEDLDIFQPENMCLETLAELSIPKIPHQSLDFRLYLESTADERLSLLEVYPECGLESREDGSYGMQIDLASCPEFFIMVFGVEQNSTTYRLIAALNMFHGHWACKVHKFVMGTPLADLAKELWDLQPIDDDSDRVISRLPSGTYVKVSSKRRSRSCRSFMYVSLVPANISADVHLETQMGGLVDDGNTYIY</sequence>
<dbReference type="Proteomes" id="UP000738349">
    <property type="component" value="Unassembled WGS sequence"/>
</dbReference>